<accession>M9WGP0</accession>
<feature type="chain" id="PRO_5004103943" description="Lipoprotein" evidence="2">
    <location>
        <begin position="24"/>
        <end position="601"/>
    </location>
</feature>
<dbReference type="eggNOG" id="ENOG5030MEJ">
    <property type="taxonomic scope" value="Bacteria"/>
</dbReference>
<evidence type="ECO:0000256" key="2">
    <source>
        <dbReference type="SAM" id="SignalP"/>
    </source>
</evidence>
<dbReference type="EMBL" id="CP004357">
    <property type="protein sequence ID" value="AGJ90569.1"/>
    <property type="molecule type" value="Genomic_DNA"/>
</dbReference>
<dbReference type="NCBIfam" id="NF045826">
    <property type="entry name" value="lipo_P68"/>
    <property type="match status" value="1"/>
</dbReference>
<dbReference type="RefSeq" id="WP_015587220.1">
    <property type="nucleotide sequence ID" value="NC_021083.1"/>
</dbReference>
<dbReference type="Proteomes" id="UP000012984">
    <property type="component" value="Chromosome"/>
</dbReference>
<keyword evidence="1" id="KW-0175">Coiled coil</keyword>
<evidence type="ECO:0000313" key="4">
    <source>
        <dbReference type="Proteomes" id="UP000012984"/>
    </source>
</evidence>
<evidence type="ECO:0000256" key="1">
    <source>
        <dbReference type="SAM" id="Coils"/>
    </source>
</evidence>
<evidence type="ECO:0000313" key="3">
    <source>
        <dbReference type="EMBL" id="AGJ90569.1"/>
    </source>
</evidence>
<dbReference type="AlphaFoldDB" id="M9WGP0"/>
<keyword evidence="4" id="KW-1185">Reference proteome</keyword>
<gene>
    <name evidence="3" type="ORF">MPUT9231_1290</name>
</gene>
<dbReference type="OrthoDB" id="394917at2"/>
<keyword evidence="2" id="KW-0732">Signal</keyword>
<sequence>MNRKIGLSFLGCATLFTPFFTIACNLASRRDAVIMQLAQGQNWPLAFALKPLTEYYNNKFKNDNDFVKVELEFQDKTGTYDEFKLIKNVKDKIITNDYTRLPNIVVGSQTGAYILKQTDNLLDLSKTKVKKDLFSPKIANLHSTLAGQGQETETLFNIPFDNSDLDALVFNYQLLNKMFDLIKNNGGQVDSNAKIVKAAQEAAEKVKTKEKYYTEIPNTTVWSAIEPTSKMAFKSMKKVDDSTFESIQSIRYFSKEFTDGVKLKDSSLTTEILSGSVFSIDYYNGVFYKELNSKLAKDQVIFKLNKDNNVDYNLVTDKKIQDKFKELWKDYTNNTSQRKEKKIEKDGKTKNLVFQSIKYTDRVNDWGSHEIRRFQTAISLAPSVGAAQNKITNVVRPKDDPNFERNNANSGDILMKQQILVSKTGEQKIFSEGGSSILPIDIKNSRLNQGTIKFLEWLYTGENEIVSKIKEENWITLAKNSGYIMPLRSVSKGEEGLKKIREKYESLNKKLDEEKDKDKTKSTDYIALNNLQSAIVSLESILEFETKDDVIAKASVGDEKTAQITRAFAGELFGQTKNDSPTKPKSADELLARFKKIINEK</sequence>
<organism evidence="3 4">
    <name type="scientific">Mycoplasma putrefaciens Mput9231</name>
    <dbReference type="NCBI Taxonomy" id="1292033"/>
    <lineage>
        <taxon>Bacteria</taxon>
        <taxon>Bacillati</taxon>
        <taxon>Mycoplasmatota</taxon>
        <taxon>Mollicutes</taxon>
        <taxon>Mycoplasmataceae</taxon>
        <taxon>Mycoplasma</taxon>
    </lineage>
</organism>
<feature type="coiled-coil region" evidence="1">
    <location>
        <begin position="490"/>
        <end position="521"/>
    </location>
</feature>
<dbReference type="HOGENOM" id="CLU_030256_0_0_14"/>
<protein>
    <recommendedName>
        <fullName evidence="5">Lipoprotein</fullName>
    </recommendedName>
</protein>
<name>M9WGP0_9MOLU</name>
<dbReference type="PATRIC" id="fig|1292033.3.peg.116"/>
<feature type="signal peptide" evidence="2">
    <location>
        <begin position="1"/>
        <end position="23"/>
    </location>
</feature>
<dbReference type="PROSITE" id="PS51257">
    <property type="entry name" value="PROKAR_LIPOPROTEIN"/>
    <property type="match status" value="1"/>
</dbReference>
<dbReference type="KEGG" id="mput:MPUT9231_1290"/>
<proteinExistence type="predicted"/>
<evidence type="ECO:0008006" key="5">
    <source>
        <dbReference type="Google" id="ProtNLM"/>
    </source>
</evidence>
<dbReference type="InterPro" id="IPR054825">
    <property type="entry name" value="P68-like"/>
</dbReference>
<reference evidence="3 4" key="1">
    <citation type="journal article" date="2013" name="Genome Announc.">
        <title>Complete Genome Sequence of Mycoplasma putrefaciens Strain 9231, One of the Agents of Contagious Agalactia in Goats.</title>
        <authorList>
            <person name="Dupuy V."/>
            <person name="Sirand-Pugnet P."/>
            <person name="Baranowski E."/>
            <person name="Barre A."/>
            <person name="Breton M."/>
            <person name="Couture C."/>
            <person name="Dordet-Frisoni E."/>
            <person name="Gaurivaud P."/>
            <person name="Jacob D."/>
            <person name="Lemaitre C."/>
            <person name="Manso-Silvan L."/>
            <person name="Nikolski M."/>
            <person name="Nouvel L.X."/>
            <person name="Poumarat F."/>
            <person name="Tardy F."/>
            <person name="Thebault P."/>
            <person name="Theil S."/>
            <person name="Citti C."/>
            <person name="Blanchard A."/>
            <person name="Thiaucourt F."/>
        </authorList>
    </citation>
    <scope>NUCLEOTIDE SEQUENCE [LARGE SCALE GENOMIC DNA]</scope>
    <source>
        <strain evidence="3">Mput9231</strain>
    </source>
</reference>